<name>A0A2R5HIP7_9LACT</name>
<evidence type="ECO:0000313" key="2">
    <source>
        <dbReference type="Proteomes" id="UP000245021"/>
    </source>
</evidence>
<accession>A0A2R5HIP7</accession>
<dbReference type="AlphaFoldDB" id="A0A2R5HIP7"/>
<organism evidence="1 2">
    <name type="scientific">Lactococcus termiticola</name>
    <dbReference type="NCBI Taxonomy" id="2169526"/>
    <lineage>
        <taxon>Bacteria</taxon>
        <taxon>Bacillati</taxon>
        <taxon>Bacillota</taxon>
        <taxon>Bacilli</taxon>
        <taxon>Lactobacillales</taxon>
        <taxon>Streptococcaceae</taxon>
        <taxon>Lactococcus</taxon>
    </lineage>
</organism>
<proteinExistence type="predicted"/>
<evidence type="ECO:0000313" key="1">
    <source>
        <dbReference type="EMBL" id="GBG97495.1"/>
    </source>
</evidence>
<protein>
    <submittedName>
        <fullName evidence="1">AbrB family transcriptional regulator</fullName>
    </submittedName>
</protein>
<comment type="caution">
    <text evidence="1">The sequence shown here is derived from an EMBL/GenBank/DDBJ whole genome shotgun (WGS) entry which is preliminary data.</text>
</comment>
<dbReference type="EMBL" id="BFFO01000014">
    <property type="protein sequence ID" value="GBG97495.1"/>
    <property type="molecule type" value="Genomic_DNA"/>
</dbReference>
<gene>
    <name evidence="1" type="ORF">NtB2_01641</name>
</gene>
<dbReference type="Proteomes" id="UP000245021">
    <property type="component" value="Unassembled WGS sequence"/>
</dbReference>
<keyword evidence="2" id="KW-1185">Reference proteome</keyword>
<sequence length="118" mass="13726">MLTTGNQGIEKHPLTSKPLNYLFLKFETIASYFKKIYNGYTEREDITMTVITRKTGNSIILTVPSKFNIKEGNEFEPRIDENGVIQFIPVDKLSNDELEDLHTYMDNFQPLMDKLKDM</sequence>
<reference evidence="1 2" key="1">
    <citation type="journal article" date="2018" name="Genome Announc.">
        <title>Draft Genome Sequence of Lactococcus sp. Strain NtB2 (JCM 32569), Isolated from the Gut of the Higher Termite Nasutitermes takasagoensis.</title>
        <authorList>
            <person name="Noda S."/>
            <person name="Aihara C."/>
            <person name="Yuki M."/>
            <person name="Ohkuma M."/>
        </authorList>
    </citation>
    <scope>NUCLEOTIDE SEQUENCE [LARGE SCALE GENOMIC DNA]</scope>
    <source>
        <strain evidence="1 2">NtB2</strain>
    </source>
</reference>